<accession>A0A5M6HMR1</accession>
<dbReference type="RefSeq" id="WP_150098612.1">
    <property type="nucleotide sequence ID" value="NZ_VWPL01000038.1"/>
</dbReference>
<evidence type="ECO:0000313" key="2">
    <source>
        <dbReference type="Proteomes" id="UP000323886"/>
    </source>
</evidence>
<reference evidence="1 2" key="1">
    <citation type="submission" date="2019-09" db="EMBL/GenBank/DDBJ databases">
        <title>Draft Whole-Genome sequence of Blastochloris sulfoviridis DSM 729.</title>
        <authorList>
            <person name="Meyer T.E."/>
            <person name="Kyndt J.A."/>
        </authorList>
    </citation>
    <scope>NUCLEOTIDE SEQUENCE [LARGE SCALE GENOMIC DNA]</scope>
    <source>
        <strain evidence="1 2">DSM 729</strain>
    </source>
</reference>
<dbReference type="OrthoDB" id="8477484at2"/>
<dbReference type="AlphaFoldDB" id="A0A5M6HMR1"/>
<comment type="caution">
    <text evidence="1">The sequence shown here is derived from an EMBL/GenBank/DDBJ whole genome shotgun (WGS) entry which is preliminary data.</text>
</comment>
<keyword evidence="2" id="KW-1185">Reference proteome</keyword>
<evidence type="ECO:0000313" key="1">
    <source>
        <dbReference type="EMBL" id="KAA5597150.1"/>
    </source>
</evidence>
<dbReference type="SUPFAM" id="SSF53756">
    <property type="entry name" value="UDP-Glycosyltransferase/glycogen phosphorylase"/>
    <property type="match status" value="1"/>
</dbReference>
<evidence type="ECO:0008006" key="3">
    <source>
        <dbReference type="Google" id="ProtNLM"/>
    </source>
</evidence>
<dbReference type="Proteomes" id="UP000323886">
    <property type="component" value="Unassembled WGS sequence"/>
</dbReference>
<sequence>MTAVDANRIAFFLRAFNDCDNITPAIYYFLTVRPEMVADIVVYSDDWRFESDANLAFLQNTFADRVRVMWLGDAIGLNRRMLTAGRIRRFADRVRGRLDPNHSVPRLCMGLRVDESVTLAAVRRTFGNGPVPALAVFDLNRTASVGGLVKALRAFGIPKVICLPVSPMGNINALRSTGYVTLDPKYHIRHADYSVFDRVAVVDPYYCQAVIRTFELLGLKSSLVDRTDVLGSIRFSPEWLTYRQARVKPYTRPGRNTKMVFFLSSPETNTFWAEVERTFTFLAEFEDISVVVKPHTRKMSYFGGKRFDNIVFDSDASSSSLIDWADAVMFWSSSIALEAYWKDKTALCLDYVNANRSVYAMLDAGWILRCRDDLHEALSALSADPSHRPYGKEGVERLLFQVVNGGTAGSLPDRYAAYLETHLGH</sequence>
<gene>
    <name evidence="1" type="ORF">F1193_15000</name>
</gene>
<proteinExistence type="predicted"/>
<dbReference type="EMBL" id="VWPL01000038">
    <property type="protein sequence ID" value="KAA5597150.1"/>
    <property type="molecule type" value="Genomic_DNA"/>
</dbReference>
<name>A0A5M6HMR1_9HYPH</name>
<organism evidence="1 2">
    <name type="scientific">Blastochloris sulfoviridis</name>
    <dbReference type="NCBI Taxonomy" id="50712"/>
    <lineage>
        <taxon>Bacteria</taxon>
        <taxon>Pseudomonadati</taxon>
        <taxon>Pseudomonadota</taxon>
        <taxon>Alphaproteobacteria</taxon>
        <taxon>Hyphomicrobiales</taxon>
        <taxon>Blastochloridaceae</taxon>
        <taxon>Blastochloris</taxon>
    </lineage>
</organism>
<protein>
    <recommendedName>
        <fullName evidence="3">CDP-glycerol--glycerophosphate glycerophosphotransferase</fullName>
    </recommendedName>
</protein>